<dbReference type="EMBL" id="JAVRRL010000007">
    <property type="protein sequence ID" value="KAK5116619.1"/>
    <property type="molecule type" value="Genomic_DNA"/>
</dbReference>
<proteinExistence type="predicted"/>
<dbReference type="CDD" id="cd22849">
    <property type="entry name" value="NuzM"/>
    <property type="match status" value="1"/>
</dbReference>
<dbReference type="InterPro" id="IPR016813">
    <property type="entry name" value="NADH_Ub_cplx-1_21kDa"/>
</dbReference>
<accession>A0AAN7TNA4</accession>
<organism evidence="1 2">
    <name type="scientific">Meristemomyces frigidus</name>
    <dbReference type="NCBI Taxonomy" id="1508187"/>
    <lineage>
        <taxon>Eukaryota</taxon>
        <taxon>Fungi</taxon>
        <taxon>Dikarya</taxon>
        <taxon>Ascomycota</taxon>
        <taxon>Pezizomycotina</taxon>
        <taxon>Dothideomycetes</taxon>
        <taxon>Dothideomycetidae</taxon>
        <taxon>Mycosphaerellales</taxon>
        <taxon>Teratosphaeriaceae</taxon>
        <taxon>Meristemomyces</taxon>
    </lineage>
</organism>
<dbReference type="PIRSF" id="PIRSF022976">
    <property type="entry name" value="NADH_Oxi_21kDa"/>
    <property type="match status" value="1"/>
</dbReference>
<protein>
    <submittedName>
        <fullName evidence="1">Uncharacterized protein</fullName>
    </submittedName>
</protein>
<gene>
    <name evidence="1" type="ORF">LTR62_007293</name>
</gene>
<comment type="caution">
    <text evidence="1">The sequence shown here is derived from an EMBL/GenBank/DDBJ whole genome shotgun (WGS) entry which is preliminary data.</text>
</comment>
<evidence type="ECO:0000313" key="2">
    <source>
        <dbReference type="Proteomes" id="UP001310890"/>
    </source>
</evidence>
<evidence type="ECO:0000313" key="1">
    <source>
        <dbReference type="EMBL" id="KAK5116619.1"/>
    </source>
</evidence>
<sequence length="197" mass="21567">MAAAGNSAKTAVSRLGRQSQAKAYLKYTVQPTGFWARVNNFFAIDSKRSTGIPLNPQFRNPPPGGNDPQLYDDPVTVPAADLAENPYWKRDVRRQYPQLSMVSQSDVVGLLSVGSAAAPKEDVLQIGDAGAKQLVAVKEEGEKGLSQYFEKDKSAFKALMGPNGLPPLPTSRHPQGKRYEMLQDQSYGTSYPCRTFE</sequence>
<dbReference type="PANTHER" id="PTHR37325:SF1">
    <property type="entry name" value="OXIDOREDUCTASE 21 KDA SUBUNIT, PUTATIVE (AFU_ORTHOLOGUE AFUA_4G05910)-RELATED"/>
    <property type="match status" value="1"/>
</dbReference>
<dbReference type="Proteomes" id="UP001310890">
    <property type="component" value="Unassembled WGS sequence"/>
</dbReference>
<dbReference type="PANTHER" id="PTHR37325">
    <property type="entry name" value="OXIDOREDUCTASE 21 KDA SUBUNIT, PUTATIVE (AFU_ORTHOLOGUE AFUA_4G05910)-RELATED"/>
    <property type="match status" value="1"/>
</dbReference>
<name>A0AAN7TNA4_9PEZI</name>
<dbReference type="AlphaFoldDB" id="A0AAN7TNA4"/>
<reference evidence="1" key="1">
    <citation type="submission" date="2023-08" db="EMBL/GenBank/DDBJ databases">
        <title>Black Yeasts Isolated from many extreme environments.</title>
        <authorList>
            <person name="Coleine C."/>
            <person name="Stajich J.E."/>
            <person name="Selbmann L."/>
        </authorList>
    </citation>
    <scope>NUCLEOTIDE SEQUENCE</scope>
    <source>
        <strain evidence="1">CCFEE 5401</strain>
    </source>
</reference>